<dbReference type="Proteomes" id="UP000193986">
    <property type="component" value="Unassembled WGS sequence"/>
</dbReference>
<evidence type="ECO:0000256" key="6">
    <source>
        <dbReference type="ARBA" id="ARBA00022989"/>
    </source>
</evidence>
<dbReference type="Gene3D" id="1.50.40.10">
    <property type="entry name" value="Mitochondrial carrier domain"/>
    <property type="match status" value="1"/>
</dbReference>
<evidence type="ECO:0000256" key="4">
    <source>
        <dbReference type="ARBA" id="ARBA00022692"/>
    </source>
</evidence>
<feature type="transmembrane region" description="Helical" evidence="11">
    <location>
        <begin position="81"/>
        <end position="101"/>
    </location>
</feature>
<dbReference type="InterPro" id="IPR050567">
    <property type="entry name" value="Mitochondrial_Carrier"/>
</dbReference>
<keyword evidence="3 10" id="KW-0813">Transport</keyword>
<dbReference type="PROSITE" id="PS50920">
    <property type="entry name" value="SOLCAR"/>
    <property type="match status" value="3"/>
</dbReference>
<keyword evidence="8 9" id="KW-0472">Membrane</keyword>
<dbReference type="SUPFAM" id="SSF103506">
    <property type="entry name" value="Mitochondrial carrier"/>
    <property type="match status" value="1"/>
</dbReference>
<evidence type="ECO:0000256" key="1">
    <source>
        <dbReference type="ARBA" id="ARBA00004225"/>
    </source>
</evidence>
<keyword evidence="13" id="KW-1185">Reference proteome</keyword>
<evidence type="ECO:0000313" key="13">
    <source>
        <dbReference type="Proteomes" id="UP000193986"/>
    </source>
</evidence>
<evidence type="ECO:0000256" key="2">
    <source>
        <dbReference type="ARBA" id="ARBA00006375"/>
    </source>
</evidence>
<keyword evidence="7" id="KW-0496">Mitochondrion</keyword>
<dbReference type="PRINTS" id="PR00926">
    <property type="entry name" value="MITOCARRIER"/>
</dbReference>
<dbReference type="EMBL" id="MCFC01000046">
    <property type="protein sequence ID" value="ORY26607.1"/>
    <property type="molecule type" value="Genomic_DNA"/>
</dbReference>
<evidence type="ECO:0000256" key="9">
    <source>
        <dbReference type="PROSITE-ProRule" id="PRU00282"/>
    </source>
</evidence>
<evidence type="ECO:0000256" key="7">
    <source>
        <dbReference type="ARBA" id="ARBA00023128"/>
    </source>
</evidence>
<dbReference type="InterPro" id="IPR002067">
    <property type="entry name" value="MCP"/>
</dbReference>
<keyword evidence="5" id="KW-0677">Repeat</keyword>
<comment type="similarity">
    <text evidence="2 10">Belongs to the mitochondrial carrier (TC 2.A.29) family.</text>
</comment>
<comment type="caution">
    <text evidence="12">The sequence shown here is derived from an EMBL/GenBank/DDBJ whole genome shotgun (WGS) entry which is preliminary data.</text>
</comment>
<dbReference type="OrthoDB" id="14252at2759"/>
<dbReference type="Pfam" id="PF00153">
    <property type="entry name" value="Mito_carr"/>
    <property type="match status" value="3"/>
</dbReference>
<evidence type="ECO:0000313" key="12">
    <source>
        <dbReference type="EMBL" id="ORY26607.1"/>
    </source>
</evidence>
<dbReference type="GO" id="GO:0031966">
    <property type="term" value="C:mitochondrial membrane"/>
    <property type="evidence" value="ECO:0007669"/>
    <property type="project" value="UniProtKB-SubCell"/>
</dbReference>
<comment type="subcellular location">
    <subcellularLocation>
        <location evidence="1">Mitochondrion membrane</location>
        <topology evidence="1">Multi-pass membrane protein</topology>
    </subcellularLocation>
</comment>
<dbReference type="PANTHER" id="PTHR45624">
    <property type="entry name" value="MITOCHONDRIAL BASIC AMINO ACIDS TRANSPORTER-RELATED"/>
    <property type="match status" value="1"/>
</dbReference>
<evidence type="ECO:0000256" key="3">
    <source>
        <dbReference type="ARBA" id="ARBA00022448"/>
    </source>
</evidence>
<dbReference type="PANTHER" id="PTHR45624:SF10">
    <property type="entry name" value="SLC (SOLUTE CARRIER) HOMOLOG"/>
    <property type="match status" value="1"/>
</dbReference>
<feature type="repeat" description="Solcar" evidence="9">
    <location>
        <begin position="15"/>
        <end position="101"/>
    </location>
</feature>
<dbReference type="GO" id="GO:0022857">
    <property type="term" value="F:transmembrane transporter activity"/>
    <property type="evidence" value="ECO:0007669"/>
    <property type="project" value="TreeGrafter"/>
</dbReference>
<keyword evidence="4 9" id="KW-0812">Transmembrane</keyword>
<accession>A0A1Y2AWJ1</accession>
<evidence type="ECO:0000256" key="8">
    <source>
        <dbReference type="ARBA" id="ARBA00023136"/>
    </source>
</evidence>
<dbReference type="InterPro" id="IPR023395">
    <property type="entry name" value="MCP_dom_sf"/>
</dbReference>
<dbReference type="InParanoid" id="A0A1Y2AWJ1"/>
<evidence type="ECO:0000256" key="10">
    <source>
        <dbReference type="RuleBase" id="RU000488"/>
    </source>
</evidence>
<gene>
    <name evidence="12" type="ORF">BCR39DRAFT_540767</name>
</gene>
<proteinExistence type="inferred from homology"/>
<feature type="repeat" description="Solcar" evidence="9">
    <location>
        <begin position="230"/>
        <end position="322"/>
    </location>
</feature>
<evidence type="ECO:0000256" key="5">
    <source>
        <dbReference type="ARBA" id="ARBA00022737"/>
    </source>
</evidence>
<reference evidence="12 13" key="1">
    <citation type="submission" date="2016-07" db="EMBL/GenBank/DDBJ databases">
        <title>Pervasive Adenine N6-methylation of Active Genes in Fungi.</title>
        <authorList>
            <consortium name="DOE Joint Genome Institute"/>
            <person name="Mondo S.J."/>
            <person name="Dannebaum R.O."/>
            <person name="Kuo R.C."/>
            <person name="Labutti K."/>
            <person name="Haridas S."/>
            <person name="Kuo A."/>
            <person name="Salamov A."/>
            <person name="Ahrendt S.R."/>
            <person name="Lipzen A."/>
            <person name="Sullivan W."/>
            <person name="Andreopoulos W.B."/>
            <person name="Clum A."/>
            <person name="Lindquist E."/>
            <person name="Daum C."/>
            <person name="Ramamoorthy G.K."/>
            <person name="Gryganskyi A."/>
            <person name="Culley D."/>
            <person name="Magnuson J.K."/>
            <person name="James T.Y."/>
            <person name="O'Malley M.A."/>
            <person name="Stajich J.E."/>
            <person name="Spatafora J.W."/>
            <person name="Visel A."/>
            <person name="Grigoriev I.V."/>
        </authorList>
    </citation>
    <scope>NUCLEOTIDE SEQUENCE [LARGE SCALE GENOMIC DNA]</scope>
    <source>
        <strain evidence="12 13">68-887.2</strain>
    </source>
</reference>
<keyword evidence="6 11" id="KW-1133">Transmembrane helix</keyword>
<organism evidence="12 13">
    <name type="scientific">Naematelia encephala</name>
    <dbReference type="NCBI Taxonomy" id="71784"/>
    <lineage>
        <taxon>Eukaryota</taxon>
        <taxon>Fungi</taxon>
        <taxon>Dikarya</taxon>
        <taxon>Basidiomycota</taxon>
        <taxon>Agaricomycotina</taxon>
        <taxon>Tremellomycetes</taxon>
        <taxon>Tremellales</taxon>
        <taxon>Naemateliaceae</taxon>
        <taxon>Naematelia</taxon>
    </lineage>
</organism>
<sequence>MGNNGTSGSNGSSAVSPAIDFTAGVIAGAAGLIVGQPFDVVKVRYQTPQFQGRYTSTFAAIGSIVKEEGTRGLFKGVMSPMAGIAFINGVVFTSYSFFMKLQHPSAYTSEPHLGQICLAGAGSGVLSAFITCPTELIKIRQQSAPPHLNLSTVSVCRSVIAADGLRGLYRGFSATALRDLAYGPYFCTYEAMCRLFKYLKPPPPPPPTPQALRHHHESLMEEADREVSELTWGELMAAGGVAGVTAWIATFPLDVFKTRMQSIPWPSTETQSPSRPSLWYTARHAIHNEGWRVMFAGLGPTLIRAVPVNMVVFVTFEACVMGMSR</sequence>
<evidence type="ECO:0000256" key="11">
    <source>
        <dbReference type="SAM" id="Phobius"/>
    </source>
</evidence>
<dbReference type="InterPro" id="IPR018108">
    <property type="entry name" value="MCP_transmembrane"/>
</dbReference>
<name>A0A1Y2AWJ1_9TREE</name>
<protein>
    <submittedName>
        <fullName evidence="12">Mitochondrial carrier domain-containing protein</fullName>
    </submittedName>
</protein>
<feature type="repeat" description="Solcar" evidence="9">
    <location>
        <begin position="111"/>
        <end position="195"/>
    </location>
</feature>
<dbReference type="AlphaFoldDB" id="A0A1Y2AWJ1"/>